<dbReference type="Gene3D" id="2.60.40.150">
    <property type="entry name" value="C2 domain"/>
    <property type="match status" value="1"/>
</dbReference>
<dbReference type="EMBL" id="PPHD01032081">
    <property type="protein sequence ID" value="POI25817.1"/>
    <property type="molecule type" value="Genomic_DNA"/>
</dbReference>
<dbReference type="Proteomes" id="UP000237246">
    <property type="component" value="Unassembled WGS sequence"/>
</dbReference>
<evidence type="ECO:0000313" key="4">
    <source>
        <dbReference type="Proteomes" id="UP000237246"/>
    </source>
</evidence>
<dbReference type="GO" id="GO:0016477">
    <property type="term" value="P:cell migration"/>
    <property type="evidence" value="ECO:0007669"/>
    <property type="project" value="TreeGrafter"/>
</dbReference>
<gene>
    <name evidence="3" type="ORF">CIB84_010433</name>
</gene>
<comment type="similarity">
    <text evidence="1">Belongs to the DOCK family.</text>
</comment>
<dbReference type="GO" id="GO:0031267">
    <property type="term" value="F:small GTPase binding"/>
    <property type="evidence" value="ECO:0007669"/>
    <property type="project" value="TreeGrafter"/>
</dbReference>
<dbReference type="OrthoDB" id="18896at2759"/>
<dbReference type="InterPro" id="IPR027007">
    <property type="entry name" value="C2_DOCK-type_domain"/>
</dbReference>
<feature type="domain" description="C2 DOCK-type" evidence="2">
    <location>
        <begin position="31"/>
        <end position="218"/>
    </location>
</feature>
<dbReference type="AlphaFoldDB" id="A0A2P4SNW6"/>
<sequence length="418" mass="48005">MKWCNVGCHELAAINSYEEEKDDVLPYGDVRNDIYVTLVQGEFDKGKKKTPKNVEVTMSVHDEDGNLQEKAIHPGAGYEGVSEYKSVVYYQVKQPYWYETVKVSIAIEEVSRCHLRFTFRHRSSQESRDKSERAFGMGFVKLMNADGTTLQDGKHNLIIYKGDNKKMEDAKCYLTLPYTKVEMEEKETPSGKSLHHLANFTPNKDSTKDSFQIATLICSTKLTQNVDLLGLLNWRSNSQNIAHNLRKLMEVEGGEIVKFLQDTLDALFNIMMEMSENETYDFLVFDALVFIISLIGDIKFQHFNPVLETYIYKHFSATLAYVFYGKNEDGDEFNDAIRKLFFSFNVLMDRPLEEAVKIKGAALKYLPSIINDVKLVFDPVQLSNLFGNFIQSIPDNQLVRQKLNCMTKIVESDLFKQP</sequence>
<dbReference type="GO" id="GO:0007520">
    <property type="term" value="P:myoblast fusion"/>
    <property type="evidence" value="ECO:0007669"/>
    <property type="project" value="TreeGrafter"/>
</dbReference>
<dbReference type="GO" id="GO:0007264">
    <property type="term" value="P:small GTPase-mediated signal transduction"/>
    <property type="evidence" value="ECO:0007669"/>
    <property type="project" value="InterPro"/>
</dbReference>
<dbReference type="Pfam" id="PF23554">
    <property type="entry name" value="TPR_DOCK"/>
    <property type="match status" value="2"/>
</dbReference>
<keyword evidence="4" id="KW-1185">Reference proteome</keyword>
<proteinExistence type="inferred from homology"/>
<dbReference type="Pfam" id="PF14429">
    <property type="entry name" value="DOCK-C2"/>
    <property type="match status" value="1"/>
</dbReference>
<dbReference type="InterPro" id="IPR056372">
    <property type="entry name" value="TPR_DOCK"/>
</dbReference>
<dbReference type="GO" id="GO:0005737">
    <property type="term" value="C:cytoplasm"/>
    <property type="evidence" value="ECO:0007669"/>
    <property type="project" value="TreeGrafter"/>
</dbReference>
<dbReference type="FunFam" id="2.60.40.150:FF:000044">
    <property type="entry name" value="dedicator of cytokinesis protein 1"/>
    <property type="match status" value="1"/>
</dbReference>
<dbReference type="GO" id="GO:0005085">
    <property type="term" value="F:guanyl-nucleotide exchange factor activity"/>
    <property type="evidence" value="ECO:0007669"/>
    <property type="project" value="InterPro"/>
</dbReference>
<dbReference type="InterPro" id="IPR026791">
    <property type="entry name" value="DOCK"/>
</dbReference>
<evidence type="ECO:0000259" key="2">
    <source>
        <dbReference type="PROSITE" id="PS51650"/>
    </source>
</evidence>
<evidence type="ECO:0000313" key="3">
    <source>
        <dbReference type="EMBL" id="POI25817.1"/>
    </source>
</evidence>
<name>A0A2P4SNW6_BAMTH</name>
<dbReference type="GO" id="GO:0005886">
    <property type="term" value="C:plasma membrane"/>
    <property type="evidence" value="ECO:0007669"/>
    <property type="project" value="TreeGrafter"/>
</dbReference>
<protein>
    <recommendedName>
        <fullName evidence="2">C2 DOCK-type domain-containing protein</fullName>
    </recommendedName>
</protein>
<comment type="caution">
    <text evidence="3">The sequence shown here is derived from an EMBL/GenBank/DDBJ whole genome shotgun (WGS) entry which is preliminary data.</text>
</comment>
<accession>A0A2P4SNW6</accession>
<dbReference type="PROSITE" id="PS51650">
    <property type="entry name" value="C2_DOCK"/>
    <property type="match status" value="1"/>
</dbReference>
<organism evidence="3 4">
    <name type="scientific">Bambusicola thoracicus</name>
    <name type="common">Chinese bamboo-partridge</name>
    <name type="synonym">Perdix thoracica</name>
    <dbReference type="NCBI Taxonomy" id="9083"/>
    <lineage>
        <taxon>Eukaryota</taxon>
        <taxon>Metazoa</taxon>
        <taxon>Chordata</taxon>
        <taxon>Craniata</taxon>
        <taxon>Vertebrata</taxon>
        <taxon>Euteleostomi</taxon>
        <taxon>Archelosauria</taxon>
        <taxon>Archosauria</taxon>
        <taxon>Dinosauria</taxon>
        <taxon>Saurischia</taxon>
        <taxon>Theropoda</taxon>
        <taxon>Coelurosauria</taxon>
        <taxon>Aves</taxon>
        <taxon>Neognathae</taxon>
        <taxon>Galloanserae</taxon>
        <taxon>Galliformes</taxon>
        <taxon>Phasianidae</taxon>
        <taxon>Perdicinae</taxon>
        <taxon>Bambusicola</taxon>
    </lineage>
</organism>
<reference evidence="3 4" key="1">
    <citation type="submission" date="2018-01" db="EMBL/GenBank/DDBJ databases">
        <title>Comparison of the Chinese Bamboo Partridge and Red Junglefowl genome sequences highlights the importance of demography in genome evolution.</title>
        <authorList>
            <person name="Tiley G.P."/>
            <person name="Kimball R.T."/>
            <person name="Braun E.L."/>
            <person name="Burleigh J.G."/>
        </authorList>
    </citation>
    <scope>NUCLEOTIDE SEQUENCE [LARGE SCALE GENOMIC DNA]</scope>
    <source>
        <strain evidence="3">RTK389</strain>
        <tissue evidence="3">Blood</tissue>
    </source>
</reference>
<dbReference type="PANTHER" id="PTHR45653">
    <property type="entry name" value="DEDICATOR OF CYTOKINESIS"/>
    <property type="match status" value="1"/>
</dbReference>
<feature type="non-terminal residue" evidence="3">
    <location>
        <position position="418"/>
    </location>
</feature>
<dbReference type="PANTHER" id="PTHR45653:SF3">
    <property type="entry name" value="DEDICATOR OF CYTOKINESIS PROTEIN 5"/>
    <property type="match status" value="1"/>
</dbReference>
<evidence type="ECO:0000256" key="1">
    <source>
        <dbReference type="PROSITE-ProRule" id="PRU00983"/>
    </source>
</evidence>
<dbReference type="InterPro" id="IPR035892">
    <property type="entry name" value="C2_domain_sf"/>
</dbReference>